<dbReference type="Pfam" id="PF14714">
    <property type="entry name" value="KH_dom-like"/>
    <property type="match status" value="1"/>
</dbReference>
<dbReference type="InterPro" id="IPR032859">
    <property type="entry name" value="KH_dom-like"/>
</dbReference>
<dbReference type="AlphaFoldDB" id="A0A3B1D877"/>
<accession>A0A3B1D877</accession>
<reference evidence="2" key="1">
    <citation type="submission" date="2018-06" db="EMBL/GenBank/DDBJ databases">
        <authorList>
            <person name="Zhirakovskaya E."/>
        </authorList>
    </citation>
    <scope>NUCLEOTIDE SEQUENCE</scope>
</reference>
<name>A0A3B1D877_9ZZZZ</name>
<sequence>DLFTDNYERFLLNRFREALPFPEVPIQLVIRAKRQKEDLHRTAEDTEAANAEAVGWSDAELAALPDEAEAYFDD</sequence>
<dbReference type="InterPro" id="IPR015946">
    <property type="entry name" value="KH_dom-like_a/b"/>
</dbReference>
<feature type="non-terminal residue" evidence="2">
    <location>
        <position position="1"/>
    </location>
</feature>
<dbReference type="EMBL" id="UOGK01000193">
    <property type="protein sequence ID" value="VAX39066.1"/>
    <property type="molecule type" value="Genomic_DNA"/>
</dbReference>
<organism evidence="2">
    <name type="scientific">hydrothermal vent metagenome</name>
    <dbReference type="NCBI Taxonomy" id="652676"/>
    <lineage>
        <taxon>unclassified sequences</taxon>
        <taxon>metagenomes</taxon>
        <taxon>ecological metagenomes</taxon>
    </lineage>
</organism>
<feature type="domain" description="GTPase Der C-terminal KH-domain-like" evidence="1">
    <location>
        <begin position="2"/>
        <end position="31"/>
    </location>
</feature>
<protein>
    <recommendedName>
        <fullName evidence="1">GTPase Der C-terminal KH-domain-like domain-containing protein</fullName>
    </recommendedName>
</protein>
<proteinExistence type="predicted"/>
<evidence type="ECO:0000259" key="1">
    <source>
        <dbReference type="Pfam" id="PF14714"/>
    </source>
</evidence>
<gene>
    <name evidence="2" type="ORF">MNBD_PLANCTO03-1808</name>
</gene>
<evidence type="ECO:0000313" key="2">
    <source>
        <dbReference type="EMBL" id="VAX39066.1"/>
    </source>
</evidence>
<dbReference type="Gene3D" id="3.30.300.20">
    <property type="match status" value="1"/>
</dbReference>